<dbReference type="RefSeq" id="WP_378168745.1">
    <property type="nucleotide sequence ID" value="NZ_JBHSBU010000004.1"/>
</dbReference>
<evidence type="ECO:0000313" key="1">
    <source>
        <dbReference type="EMBL" id="MFC4161998.1"/>
    </source>
</evidence>
<accession>A0ABV8MUS1</accession>
<sequence>MSAVAILFARQDSVYKTLEGCDAWDIDRDARRWPGGTSVVAHPPCRAWGRLRHFAKPRADEKALALFAVERVRRWGGVLEHPAGSTLWPAAGLPEPGQRDQFGGWTLPICQHWWGHRAEKATWLYIVGCEPANIPDIPLALGDATHIVGSSGRRNGGDRLRPGDYGWRPEISKAEREHTPPDLARWLVELARRCRVGQMERAA</sequence>
<dbReference type="Proteomes" id="UP001595791">
    <property type="component" value="Unassembled WGS sequence"/>
</dbReference>
<protein>
    <submittedName>
        <fullName evidence="1">Uncharacterized protein</fullName>
    </submittedName>
</protein>
<name>A0ABV8MUS1_9NEIS</name>
<dbReference type="EMBL" id="JBHSBU010000004">
    <property type="protein sequence ID" value="MFC4161998.1"/>
    <property type="molecule type" value="Genomic_DNA"/>
</dbReference>
<proteinExistence type="predicted"/>
<keyword evidence="2" id="KW-1185">Reference proteome</keyword>
<reference evidence="2" key="1">
    <citation type="journal article" date="2019" name="Int. J. Syst. Evol. Microbiol.">
        <title>The Global Catalogue of Microorganisms (GCM) 10K type strain sequencing project: providing services to taxonomists for standard genome sequencing and annotation.</title>
        <authorList>
            <consortium name="The Broad Institute Genomics Platform"/>
            <consortium name="The Broad Institute Genome Sequencing Center for Infectious Disease"/>
            <person name="Wu L."/>
            <person name="Ma J."/>
        </authorList>
    </citation>
    <scope>NUCLEOTIDE SEQUENCE [LARGE SCALE GENOMIC DNA]</scope>
    <source>
        <strain evidence="2">LMG 29894</strain>
    </source>
</reference>
<gene>
    <name evidence="1" type="ORF">ACFOW7_21920</name>
</gene>
<comment type="caution">
    <text evidence="1">The sequence shown here is derived from an EMBL/GenBank/DDBJ whole genome shotgun (WGS) entry which is preliminary data.</text>
</comment>
<organism evidence="1 2">
    <name type="scientific">Chitinimonas lacunae</name>
    <dbReference type="NCBI Taxonomy" id="1963018"/>
    <lineage>
        <taxon>Bacteria</taxon>
        <taxon>Pseudomonadati</taxon>
        <taxon>Pseudomonadota</taxon>
        <taxon>Betaproteobacteria</taxon>
        <taxon>Neisseriales</taxon>
        <taxon>Chitinibacteraceae</taxon>
        <taxon>Chitinimonas</taxon>
    </lineage>
</organism>
<evidence type="ECO:0000313" key="2">
    <source>
        <dbReference type="Proteomes" id="UP001595791"/>
    </source>
</evidence>